<proteinExistence type="predicted"/>
<dbReference type="RefSeq" id="WP_068169479.1">
    <property type="nucleotide sequence ID" value="NZ_BAQB01000018.1"/>
</dbReference>
<dbReference type="InterPro" id="IPR008183">
    <property type="entry name" value="Aldose_1/G6P_1-epimerase"/>
</dbReference>
<dbReference type="Proteomes" id="UP001062443">
    <property type="component" value="Unassembled WGS sequence"/>
</dbReference>
<dbReference type="InterPro" id="IPR011013">
    <property type="entry name" value="Gal_mutarotase_sf_dom"/>
</dbReference>
<comment type="caution">
    <text evidence="1">The sequence shown here is derived from an EMBL/GenBank/DDBJ whole genome shotgun (WGS) entry which is preliminary data.</text>
</comment>
<dbReference type="CDD" id="cd09021">
    <property type="entry name" value="Aldose_epim_Ec_YphB"/>
    <property type="match status" value="1"/>
</dbReference>
<evidence type="ECO:0000313" key="2">
    <source>
        <dbReference type="Proteomes" id="UP001062443"/>
    </source>
</evidence>
<dbReference type="Gene3D" id="2.70.98.10">
    <property type="match status" value="1"/>
</dbReference>
<gene>
    <name evidence="1" type="ORF">AA106556_1290</name>
</gene>
<reference evidence="1" key="1">
    <citation type="submission" date="2013-04" db="EMBL/GenBank/DDBJ databases">
        <title>The genome sequencing project of 58 acetic acid bacteria.</title>
        <authorList>
            <person name="Okamoto-Kainuma A."/>
            <person name="Ishikawa M."/>
            <person name="Umino S."/>
            <person name="Koizumi Y."/>
            <person name="Shiwa Y."/>
            <person name="Yoshikawa H."/>
            <person name="Matsutani M."/>
            <person name="Matsushita K."/>
        </authorList>
    </citation>
    <scope>NUCLEOTIDE SEQUENCE</scope>
    <source>
        <strain evidence="1">NBRC 106556</strain>
    </source>
</reference>
<dbReference type="Pfam" id="PF01263">
    <property type="entry name" value="Aldose_epim"/>
    <property type="match status" value="1"/>
</dbReference>
<dbReference type="EMBL" id="BAQB01000018">
    <property type="protein sequence ID" value="GBR46967.1"/>
    <property type="molecule type" value="Genomic_DNA"/>
</dbReference>
<sequence>MIELTKGQNTVTVFPELGGALGAWCFDGQEVFLPVANADLKAQKGEAVGAYPLVPYSNRIADGRFEVDGTAYQLDRNMGDHPHTIHGNSWELPWVVAHKTESHVVLTLEHRPNVEARQDERQWPFAYRAVLVYQLHNDGLAVEMVVENLDDVEQPVGFGFHPFLAAQGPATLRFEADSVWITDAQGLPIRHEKTDGEWSFAQPVDAHARFIDNCFAGFKGAAELVRPEVGLTVRVEADPIFQHAVVFTAPDGPFVALEPVTNMTDAINRPDIAGRGLHVLKPGARIGGAMRFRIARSA</sequence>
<keyword evidence="2" id="KW-1185">Reference proteome</keyword>
<protein>
    <submittedName>
        <fullName evidence="1">Aldose 1-epimerase</fullName>
    </submittedName>
</protein>
<name>A0ABQ0QJH2_9PROT</name>
<accession>A0ABQ0QJH2</accession>
<organism evidence="1 2">
    <name type="scientific">Neokomagataea tanensis NBRC 106556</name>
    <dbReference type="NCBI Taxonomy" id="1223519"/>
    <lineage>
        <taxon>Bacteria</taxon>
        <taxon>Pseudomonadati</taxon>
        <taxon>Pseudomonadota</taxon>
        <taxon>Alphaproteobacteria</taxon>
        <taxon>Acetobacterales</taxon>
        <taxon>Acetobacteraceae</taxon>
        <taxon>Neokomagataea</taxon>
    </lineage>
</organism>
<dbReference type="InterPro" id="IPR014718">
    <property type="entry name" value="GH-type_carb-bd"/>
</dbReference>
<dbReference type="SUPFAM" id="SSF74650">
    <property type="entry name" value="Galactose mutarotase-like"/>
    <property type="match status" value="1"/>
</dbReference>
<evidence type="ECO:0000313" key="1">
    <source>
        <dbReference type="EMBL" id="GBR46967.1"/>
    </source>
</evidence>